<dbReference type="Gene3D" id="3.40.50.150">
    <property type="entry name" value="Vaccinia Virus protein VP39"/>
    <property type="match status" value="1"/>
</dbReference>
<reference evidence="2 3" key="1">
    <citation type="submission" date="2022-03" db="EMBL/GenBank/DDBJ databases">
        <title>Pseudonocardia alaer sp. nov., a novel actinomycete isolated from reed forest soil.</title>
        <authorList>
            <person name="Wang L."/>
        </authorList>
    </citation>
    <scope>NUCLEOTIDE SEQUENCE [LARGE SCALE GENOMIC DNA]</scope>
    <source>
        <strain evidence="2 3">Y-16303</strain>
    </source>
</reference>
<dbReference type="Pfam" id="PF13649">
    <property type="entry name" value="Methyltransf_25"/>
    <property type="match status" value="1"/>
</dbReference>
<evidence type="ECO:0000313" key="3">
    <source>
        <dbReference type="Proteomes" id="UP001299970"/>
    </source>
</evidence>
<dbReference type="InterPro" id="IPR041698">
    <property type="entry name" value="Methyltransf_25"/>
</dbReference>
<feature type="domain" description="Methyltransferase" evidence="1">
    <location>
        <begin position="62"/>
        <end position="157"/>
    </location>
</feature>
<dbReference type="RefSeq" id="WP_241042983.1">
    <property type="nucleotide sequence ID" value="NZ_BAAAJF010000044.1"/>
</dbReference>
<dbReference type="CDD" id="cd02440">
    <property type="entry name" value="AdoMet_MTases"/>
    <property type="match status" value="1"/>
</dbReference>
<dbReference type="GO" id="GO:0032259">
    <property type="term" value="P:methylation"/>
    <property type="evidence" value="ECO:0007669"/>
    <property type="project" value="UniProtKB-KW"/>
</dbReference>
<dbReference type="GO" id="GO:0008168">
    <property type="term" value="F:methyltransferase activity"/>
    <property type="evidence" value="ECO:0007669"/>
    <property type="project" value="UniProtKB-KW"/>
</dbReference>
<gene>
    <name evidence="2" type="ORF">MMF94_41405</name>
</gene>
<dbReference type="InterPro" id="IPR029063">
    <property type="entry name" value="SAM-dependent_MTases_sf"/>
</dbReference>
<dbReference type="PANTHER" id="PTHR43591:SF24">
    <property type="entry name" value="2-METHOXY-6-POLYPRENYL-1,4-BENZOQUINOL METHYLASE, MITOCHONDRIAL"/>
    <property type="match status" value="1"/>
</dbReference>
<name>A0ABS9TVA9_9PSEU</name>
<protein>
    <submittedName>
        <fullName evidence="2">Class I SAM-dependent methyltransferase</fullName>
    </submittedName>
</protein>
<evidence type="ECO:0000259" key="1">
    <source>
        <dbReference type="Pfam" id="PF13649"/>
    </source>
</evidence>
<dbReference type="EMBL" id="JAKXMK010000059">
    <property type="protein sequence ID" value="MCH6172176.1"/>
    <property type="molecule type" value="Genomic_DNA"/>
</dbReference>
<organism evidence="2 3">
    <name type="scientific">Pseudonocardia alaniniphila</name>
    <dbReference type="NCBI Taxonomy" id="75291"/>
    <lineage>
        <taxon>Bacteria</taxon>
        <taxon>Bacillati</taxon>
        <taxon>Actinomycetota</taxon>
        <taxon>Actinomycetes</taxon>
        <taxon>Pseudonocardiales</taxon>
        <taxon>Pseudonocardiaceae</taxon>
        <taxon>Pseudonocardia</taxon>
    </lineage>
</organism>
<proteinExistence type="predicted"/>
<dbReference type="SUPFAM" id="SSF53335">
    <property type="entry name" value="S-adenosyl-L-methionine-dependent methyltransferases"/>
    <property type="match status" value="1"/>
</dbReference>
<dbReference type="PANTHER" id="PTHR43591">
    <property type="entry name" value="METHYLTRANSFERASE"/>
    <property type="match status" value="1"/>
</dbReference>
<comment type="caution">
    <text evidence="2">The sequence shown here is derived from an EMBL/GenBank/DDBJ whole genome shotgun (WGS) entry which is preliminary data.</text>
</comment>
<keyword evidence="3" id="KW-1185">Reference proteome</keyword>
<sequence>MTGEPASVDALRPDPSNVSQLRDWNGDSGDFWAAHAERLNEGVAGYHGHFFEAAAIDANMDVLDIGCGSGQTTRDAARRASDGFALGVDLSSQMIDLARRTADREGVPNARFEQADAQNHPFADRSFDIAVSRNGTMFFGDPEAAFANIARALRPGGRLVLMTWQPFEKNEWIRTFLSVLAAGRDLPLPLGAPGPFSLSDPERVRHLLTSAGFADVRLSAVSEPMYFGPDLDDAFRFVCTQFGGRLDGLDADARAGALDALRAGMAEHDTERGVLYDSAAWITVARRGAA</sequence>
<keyword evidence="2" id="KW-0489">Methyltransferase</keyword>
<dbReference type="Proteomes" id="UP001299970">
    <property type="component" value="Unassembled WGS sequence"/>
</dbReference>
<evidence type="ECO:0000313" key="2">
    <source>
        <dbReference type="EMBL" id="MCH6172176.1"/>
    </source>
</evidence>
<keyword evidence="2" id="KW-0808">Transferase</keyword>
<accession>A0ABS9TVA9</accession>